<dbReference type="PRINTS" id="PR00369">
    <property type="entry name" value="FLAVODOXIN"/>
</dbReference>
<sequence length="684" mass="76614">MADDDPSDSPLSRQFLILYATETGNALDAAERIAREALRRHIRTSIHSVDSYTPQSLIDEPIVVFVLSTTGSGEEPRSMKTLWRSHLLRSDLPADLFDEMMFTVFGLGDSAYERFCWASKKLVRRLKGLGAHEFCESAHADEQERFGYETVLMPWMDTLFAALQTVLPPMPDGLDIIPSSTLMPPRARVSFLKDTGVPTTPLIPTELATTYYDAVLTQNRRITATGWTQDVRDIVLEFDERVQWSPGDIAVLHPHTHPDDVKTLLDRFGWTEIADTPLTCTPTETLLTSEPSSNSAEDHSTPSLLPSHITPSTVTTLRELFTTTLDISCVPRKSFFEWLIHFTSDPLEKEKFEEFTSLSEEGQDDLYQYTHRVRRTILEVLCDFRYVSIPLDYIFDVFPPIRARQFSIASSSRVAQDRGRGALDGSPNADAGASATRMELCVAIVQYRTKLKAPRRGLCTTWLSALKPTPRHAQTKGVNGGDDIEKDRGVEEGVTTQIRVGIRKGALRLPPSPPLPTSTTTTDAGEQRDETPVICVGPGTGIAPMRAIIQERVACGQHQNTLYFGCRSSMQDYYYATEWESLAQKGQLVFSVAFSRDQVCFLPFYENKVYVQDLISGHSTRIWDLVDKHRAWVYISGSSNKMPAAVKAAIQAAAVSVGGLSEPDAEKYITRMEWEGRLYEECWS</sequence>
<dbReference type="InterPro" id="IPR029039">
    <property type="entry name" value="Flavoprotein-like_sf"/>
</dbReference>
<gene>
    <name evidence="9" type="primary">TAH18</name>
    <name evidence="13" type="ORF">PIIN_00198</name>
</gene>
<dbReference type="EMBL" id="CAFZ01000002">
    <property type="protein sequence ID" value="CCA66513.1"/>
    <property type="molecule type" value="Genomic_DNA"/>
</dbReference>
<dbReference type="GO" id="GO:0050661">
    <property type="term" value="F:NADP binding"/>
    <property type="evidence" value="ECO:0007669"/>
    <property type="project" value="UniProtKB-UniRule"/>
</dbReference>
<evidence type="ECO:0000256" key="3">
    <source>
        <dbReference type="ARBA" id="ARBA00022490"/>
    </source>
</evidence>
<organism evidence="13 14">
    <name type="scientific">Serendipita indica (strain DSM 11827)</name>
    <name type="common">Root endophyte fungus</name>
    <name type="synonym">Piriformospora indica</name>
    <dbReference type="NCBI Taxonomy" id="1109443"/>
    <lineage>
        <taxon>Eukaryota</taxon>
        <taxon>Fungi</taxon>
        <taxon>Dikarya</taxon>
        <taxon>Basidiomycota</taxon>
        <taxon>Agaricomycotina</taxon>
        <taxon>Agaricomycetes</taxon>
        <taxon>Sebacinales</taxon>
        <taxon>Serendipitaceae</taxon>
        <taxon>Serendipita</taxon>
    </lineage>
</organism>
<dbReference type="InterPro" id="IPR003097">
    <property type="entry name" value="CysJ-like_FAD-binding"/>
</dbReference>
<feature type="binding site" evidence="9">
    <location>
        <begin position="595"/>
        <end position="596"/>
    </location>
    <ligand>
        <name>NADP(+)</name>
        <dbReference type="ChEBI" id="CHEBI:58349"/>
    </ligand>
</feature>
<dbReference type="Gene3D" id="3.40.50.80">
    <property type="entry name" value="Nucleotide-binding domain of ferredoxin-NADP reductase (FNR) module"/>
    <property type="match status" value="1"/>
</dbReference>
<keyword evidence="6 9" id="KW-0274">FAD</keyword>
<evidence type="ECO:0000256" key="10">
    <source>
        <dbReference type="SAM" id="MobiDB-lite"/>
    </source>
</evidence>
<feature type="binding site" evidence="9">
    <location>
        <begin position="68"/>
        <end position="71"/>
    </location>
    <ligand>
        <name>FMN</name>
        <dbReference type="ChEBI" id="CHEBI:58210"/>
    </ligand>
</feature>
<comment type="caution">
    <text evidence="13">The sequence shown here is derived from an EMBL/GenBank/DDBJ whole genome shotgun (WGS) entry which is preliminary data.</text>
</comment>
<evidence type="ECO:0000259" key="12">
    <source>
        <dbReference type="PROSITE" id="PS51384"/>
    </source>
</evidence>
<evidence type="ECO:0000256" key="5">
    <source>
        <dbReference type="ARBA" id="ARBA00022643"/>
    </source>
</evidence>
<feature type="binding site" evidence="9">
    <location>
        <begin position="608"/>
        <end position="612"/>
    </location>
    <ligand>
        <name>NADP(+)</name>
        <dbReference type="ChEBI" id="CHEBI:58349"/>
    </ligand>
</feature>
<dbReference type="Gene3D" id="1.20.990.10">
    <property type="entry name" value="NADPH-cytochrome p450 Reductase, Chain A, domain 3"/>
    <property type="match status" value="1"/>
</dbReference>
<comment type="similarity">
    <text evidence="9">Belongs to the NADPH-dependent diflavin oxidoreductase NDOR1 family.</text>
</comment>
<dbReference type="STRING" id="1109443.G4T580"/>
<feature type="binding site" evidence="9">
    <location>
        <begin position="457"/>
        <end position="460"/>
    </location>
    <ligand>
        <name>FAD</name>
        <dbReference type="ChEBI" id="CHEBI:57692"/>
    </ligand>
</feature>
<feature type="binding site" evidence="9">
    <location>
        <position position="142"/>
    </location>
    <ligand>
        <name>FMN</name>
        <dbReference type="ChEBI" id="CHEBI:58210"/>
    </ligand>
</feature>
<proteinExistence type="inferred from homology"/>
<dbReference type="PROSITE" id="PS50902">
    <property type="entry name" value="FLAVODOXIN_LIKE"/>
    <property type="match status" value="1"/>
</dbReference>
<comment type="similarity">
    <text evidence="9">In the C-terminal section; belongs to the flavoprotein pyridine nucleotide cytochrome reductase family.</text>
</comment>
<dbReference type="PANTHER" id="PTHR19384:SF10">
    <property type="entry name" value="NADPH-DEPENDENT DIFLAVIN OXIDOREDUCTASE 1"/>
    <property type="match status" value="1"/>
</dbReference>
<dbReference type="InParanoid" id="G4T580"/>
<dbReference type="FunCoup" id="G4T580">
    <property type="interactions" value="432"/>
</dbReference>
<dbReference type="FunFam" id="3.40.50.80:FF:000032">
    <property type="entry name" value="NADPH-dependent diflavin oxidoreductase 1"/>
    <property type="match status" value="1"/>
</dbReference>
<comment type="cofactor">
    <cofactor evidence="2 9">
        <name>FAD</name>
        <dbReference type="ChEBI" id="CHEBI:57692"/>
    </cofactor>
</comment>
<dbReference type="InterPro" id="IPR017927">
    <property type="entry name" value="FAD-bd_FR_type"/>
</dbReference>
<dbReference type="InterPro" id="IPR028879">
    <property type="entry name" value="NDOR1"/>
</dbReference>
<dbReference type="GO" id="GO:0005739">
    <property type="term" value="C:mitochondrion"/>
    <property type="evidence" value="ECO:0007669"/>
    <property type="project" value="UniProtKB-SubCell"/>
</dbReference>
<keyword evidence="14" id="KW-1185">Reference proteome</keyword>
<feature type="binding site" evidence="9">
    <location>
        <begin position="404"/>
        <end position="407"/>
    </location>
    <ligand>
        <name>FAD</name>
        <dbReference type="ChEBI" id="CHEBI:57692"/>
    </ligand>
</feature>
<keyword evidence="3 9" id="KW-0963">Cytoplasm</keyword>
<evidence type="ECO:0000256" key="8">
    <source>
        <dbReference type="ARBA" id="ARBA00023002"/>
    </source>
</evidence>
<dbReference type="HOGENOM" id="CLU_001570_17_6_1"/>
<dbReference type="InterPro" id="IPR039261">
    <property type="entry name" value="FNR_nucleotide-bd"/>
</dbReference>
<comment type="subcellular location">
    <subcellularLocation>
        <location evidence="9">Cytoplasm</location>
    </subcellularLocation>
    <subcellularLocation>
        <location evidence="9">Mitochondrion</location>
    </subcellularLocation>
    <text evidence="9">Relocalizes to mitochondria after H(2)O(2) exposure.</text>
</comment>
<evidence type="ECO:0000259" key="11">
    <source>
        <dbReference type="PROSITE" id="PS50902"/>
    </source>
</evidence>
<reference evidence="13 14" key="1">
    <citation type="journal article" date="2011" name="PLoS Pathog.">
        <title>Endophytic Life Strategies Decoded by Genome and Transcriptome Analyses of the Mutualistic Root Symbiont Piriformospora indica.</title>
        <authorList>
            <person name="Zuccaro A."/>
            <person name="Lahrmann U."/>
            <person name="Guldener U."/>
            <person name="Langen G."/>
            <person name="Pfiffi S."/>
            <person name="Biedenkopf D."/>
            <person name="Wong P."/>
            <person name="Samans B."/>
            <person name="Grimm C."/>
            <person name="Basiewicz M."/>
            <person name="Murat C."/>
            <person name="Martin F."/>
            <person name="Kogel K.H."/>
        </authorList>
    </citation>
    <scope>NUCLEOTIDE SEQUENCE [LARGE SCALE GENOMIC DNA]</scope>
    <source>
        <strain evidence="13 14">DSM 11827</strain>
    </source>
</reference>
<dbReference type="InterPro" id="IPR008254">
    <property type="entry name" value="Flavodoxin/NO_synth"/>
</dbReference>
<feature type="binding site" evidence="9">
    <location>
        <position position="540"/>
    </location>
    <ligand>
        <name>NADP(+)</name>
        <dbReference type="ChEBI" id="CHEBI:58349"/>
    </ligand>
</feature>
<dbReference type="Pfam" id="PF00258">
    <property type="entry name" value="Flavodoxin_1"/>
    <property type="match status" value="1"/>
</dbReference>
<dbReference type="GO" id="GO:0016226">
    <property type="term" value="P:iron-sulfur cluster assembly"/>
    <property type="evidence" value="ECO:0007669"/>
    <property type="project" value="UniProtKB-UniRule"/>
</dbReference>
<dbReference type="GO" id="GO:0050660">
    <property type="term" value="F:flavin adenine dinucleotide binding"/>
    <property type="evidence" value="ECO:0007669"/>
    <property type="project" value="UniProtKB-UniRule"/>
</dbReference>
<dbReference type="SUPFAM" id="SSF63380">
    <property type="entry name" value="Riboflavin synthase domain-like"/>
    <property type="match status" value="1"/>
</dbReference>
<feature type="region of interest" description="Disordered" evidence="10">
    <location>
        <begin position="283"/>
        <end position="307"/>
    </location>
</feature>
<keyword evidence="9" id="KW-0496">Mitochondrion</keyword>
<evidence type="ECO:0000256" key="6">
    <source>
        <dbReference type="ARBA" id="ARBA00022827"/>
    </source>
</evidence>
<dbReference type="OMA" id="DIMSIPR"/>
<feature type="compositionally biased region" description="Low complexity" evidence="10">
    <location>
        <begin position="283"/>
        <end position="293"/>
    </location>
</feature>
<feature type="binding site" evidence="9">
    <location>
        <begin position="21"/>
        <end position="26"/>
    </location>
    <ligand>
        <name>FMN</name>
        <dbReference type="ChEBI" id="CHEBI:58210"/>
    </ligand>
</feature>
<feature type="domain" description="FAD-binding FR-type" evidence="12">
    <location>
        <begin position="209"/>
        <end position="510"/>
    </location>
</feature>
<dbReference type="OrthoDB" id="1856718at2759"/>
<comment type="function">
    <text evidence="9">NADPH-dependent reductase which is a central component of the cytosolic iron-sulfur (Fe-S) protein assembly (CIA) machinery. Transfers electrons from NADPH via its FAD and FMN prosthetic groups to the [2Fe-2S] cluster of DRE2, another key component of the CIA machinery. In turn, this reduced cluster provides electrons for assembly of cytosolic iron-sulfur cluster proteins. Positively controls H(2)O(2)-induced cell death.</text>
</comment>
<dbReference type="eggNOG" id="KOG1159">
    <property type="taxonomic scope" value="Eukaryota"/>
</dbReference>
<dbReference type="GO" id="GO:0016651">
    <property type="term" value="F:oxidoreductase activity, acting on NAD(P)H"/>
    <property type="evidence" value="ECO:0007669"/>
    <property type="project" value="UniProtKB-UniRule"/>
</dbReference>
<feature type="binding site" evidence="9">
    <location>
        <position position="374"/>
    </location>
    <ligand>
        <name>FAD</name>
        <dbReference type="ChEBI" id="CHEBI:57692"/>
    </ligand>
</feature>
<feature type="region of interest" description="Disordered" evidence="10">
    <location>
        <begin position="506"/>
        <end position="528"/>
    </location>
</feature>
<dbReference type="InterPro" id="IPR001433">
    <property type="entry name" value="OxRdtase_FAD/NAD-bd"/>
</dbReference>
<dbReference type="SUPFAM" id="SSF52343">
    <property type="entry name" value="Ferredoxin reductase-like, C-terminal NADP-linked domain"/>
    <property type="match status" value="1"/>
</dbReference>
<comment type="catalytic activity">
    <reaction evidence="9">
        <text>2 oxidized [2Fe-2S]-[protein] + NADPH = 2 reduced [2Fe-2S]-[protein] + NADP(+) + H(+)</text>
        <dbReference type="Rhea" id="RHEA:67716"/>
        <dbReference type="Rhea" id="RHEA-COMP:17327"/>
        <dbReference type="Rhea" id="RHEA-COMP:17328"/>
        <dbReference type="ChEBI" id="CHEBI:15378"/>
        <dbReference type="ChEBI" id="CHEBI:33737"/>
        <dbReference type="ChEBI" id="CHEBI:33738"/>
        <dbReference type="ChEBI" id="CHEBI:57783"/>
        <dbReference type="ChEBI" id="CHEBI:58349"/>
    </reaction>
</comment>
<comment type="caution">
    <text evidence="9">Lacks conserved residue(s) required for the propagation of feature annotation.</text>
</comment>
<dbReference type="SUPFAM" id="SSF52218">
    <property type="entry name" value="Flavoproteins"/>
    <property type="match status" value="1"/>
</dbReference>
<evidence type="ECO:0000313" key="14">
    <source>
        <dbReference type="Proteomes" id="UP000007148"/>
    </source>
</evidence>
<evidence type="ECO:0000256" key="4">
    <source>
        <dbReference type="ARBA" id="ARBA00022630"/>
    </source>
</evidence>
<dbReference type="Pfam" id="PF00667">
    <property type="entry name" value="FAD_binding_1"/>
    <property type="match status" value="1"/>
</dbReference>
<dbReference type="AlphaFoldDB" id="G4T580"/>
<dbReference type="InterPro" id="IPR001094">
    <property type="entry name" value="Flavdoxin-like"/>
</dbReference>
<dbReference type="InterPro" id="IPR017938">
    <property type="entry name" value="Riboflavin_synthase-like_b-brl"/>
</dbReference>
<feature type="binding site" evidence="9">
    <location>
        <position position="683"/>
    </location>
    <ligand>
        <name>FAD</name>
        <dbReference type="ChEBI" id="CHEBI:57692"/>
    </ligand>
</feature>
<keyword evidence="4 9" id="KW-0285">Flavoprotein</keyword>
<dbReference type="GO" id="GO:0160246">
    <property type="term" value="F:NADPH-iron-sulfur [2Fe-2S] protein oxidoreductase activity"/>
    <property type="evidence" value="ECO:0007669"/>
    <property type="project" value="InterPro"/>
</dbReference>
<dbReference type="GO" id="GO:0010181">
    <property type="term" value="F:FMN binding"/>
    <property type="evidence" value="ECO:0007669"/>
    <property type="project" value="UniProtKB-UniRule"/>
</dbReference>
<dbReference type="Gene3D" id="2.40.30.10">
    <property type="entry name" value="Translation factors"/>
    <property type="match status" value="1"/>
</dbReference>
<keyword evidence="7 9" id="KW-0521">NADP</keyword>
<dbReference type="PANTHER" id="PTHR19384">
    <property type="entry name" value="NITRIC OXIDE SYNTHASE-RELATED"/>
    <property type="match status" value="1"/>
</dbReference>
<comment type="cofactor">
    <cofactor evidence="1 9">
        <name>FMN</name>
        <dbReference type="ChEBI" id="CHEBI:58210"/>
    </cofactor>
</comment>
<dbReference type="EC" id="1.18.1.-" evidence="9"/>
<dbReference type="Gene3D" id="3.40.50.360">
    <property type="match status" value="1"/>
</dbReference>
<evidence type="ECO:0000256" key="1">
    <source>
        <dbReference type="ARBA" id="ARBA00001917"/>
    </source>
</evidence>
<keyword evidence="8 9" id="KW-0560">Oxidoreductase</keyword>
<accession>G4T580</accession>
<comment type="similarity">
    <text evidence="9">In the N-terminal section; belongs to the flavodoxin family.</text>
</comment>
<evidence type="ECO:0000256" key="7">
    <source>
        <dbReference type="ARBA" id="ARBA00022857"/>
    </source>
</evidence>
<evidence type="ECO:0000256" key="9">
    <source>
        <dbReference type="HAMAP-Rule" id="MF_03178"/>
    </source>
</evidence>
<dbReference type="HAMAP" id="MF_03178">
    <property type="entry name" value="NDOR1"/>
    <property type="match status" value="1"/>
</dbReference>
<name>G4T580_SERID</name>
<comment type="subunit">
    <text evidence="9">Interacts with DRE2; as part of the cytosolic iron-sulfur (Fe-S) protein assembly (CIA) machinery.</text>
</comment>
<evidence type="ECO:0000256" key="2">
    <source>
        <dbReference type="ARBA" id="ARBA00001974"/>
    </source>
</evidence>
<dbReference type="Pfam" id="PF00175">
    <property type="entry name" value="NAD_binding_1"/>
    <property type="match status" value="1"/>
</dbReference>
<evidence type="ECO:0000313" key="13">
    <source>
        <dbReference type="EMBL" id="CCA66513.1"/>
    </source>
</evidence>
<protein>
    <recommendedName>
        <fullName evidence="9">NADPH-dependent diflavin oxidoreductase 1</fullName>
        <ecNumber evidence="9">1.18.1.-</ecNumber>
    </recommendedName>
    <alternativeName>
        <fullName evidence="9">NADPH-dependent FMN and FAD-containing oxidoreductase</fullName>
    </alternativeName>
</protein>
<dbReference type="PROSITE" id="PS51384">
    <property type="entry name" value="FAD_FR"/>
    <property type="match status" value="1"/>
</dbReference>
<keyword evidence="5 9" id="KW-0288">FMN</keyword>
<feature type="domain" description="Flavodoxin-like" evidence="11">
    <location>
        <begin position="15"/>
        <end position="160"/>
    </location>
</feature>
<dbReference type="GO" id="GO:0005829">
    <property type="term" value="C:cytosol"/>
    <property type="evidence" value="ECO:0007669"/>
    <property type="project" value="TreeGrafter"/>
</dbReference>
<dbReference type="Proteomes" id="UP000007148">
    <property type="component" value="Unassembled WGS sequence"/>
</dbReference>
<dbReference type="InterPro" id="IPR023173">
    <property type="entry name" value="NADPH_Cyt_P450_Rdtase_alpha"/>
</dbReference>